<reference evidence="2 3" key="1">
    <citation type="submission" date="2018-08" db="EMBL/GenBank/DDBJ databases">
        <title>Genomic investigation of the strawberry pathogen Phytophthora fragariae indicates pathogenicity is determined by transcriptional variation in three key races.</title>
        <authorList>
            <person name="Adams T.M."/>
            <person name="Armitage A.D."/>
            <person name="Sobczyk M.K."/>
            <person name="Bates H.J."/>
            <person name="Dunwell J.M."/>
            <person name="Nellist C.F."/>
            <person name="Harrison R.J."/>
        </authorList>
    </citation>
    <scope>NUCLEOTIDE SEQUENCE [LARGE SCALE GENOMIC DNA]</scope>
    <source>
        <strain evidence="2 3">SCRP333</strain>
    </source>
</reference>
<keyword evidence="3" id="KW-1185">Reference proteome</keyword>
<feature type="chain" id="PRO_5025493449" evidence="1">
    <location>
        <begin position="22"/>
        <end position="151"/>
    </location>
</feature>
<proteinExistence type="predicted"/>
<name>A0A6A4DAJ3_9STRA</name>
<dbReference type="Proteomes" id="UP000434957">
    <property type="component" value="Unassembled WGS sequence"/>
</dbReference>
<dbReference type="EMBL" id="QXFT01002379">
    <property type="protein sequence ID" value="KAE9299233.1"/>
    <property type="molecule type" value="Genomic_DNA"/>
</dbReference>
<evidence type="ECO:0000313" key="3">
    <source>
        <dbReference type="Proteomes" id="UP000434957"/>
    </source>
</evidence>
<accession>A0A6A4DAJ3</accession>
<keyword evidence="1" id="KW-0732">Signal</keyword>
<organism evidence="2 3">
    <name type="scientific">Phytophthora rubi</name>
    <dbReference type="NCBI Taxonomy" id="129364"/>
    <lineage>
        <taxon>Eukaryota</taxon>
        <taxon>Sar</taxon>
        <taxon>Stramenopiles</taxon>
        <taxon>Oomycota</taxon>
        <taxon>Peronosporomycetes</taxon>
        <taxon>Peronosporales</taxon>
        <taxon>Peronosporaceae</taxon>
        <taxon>Phytophthora</taxon>
    </lineage>
</organism>
<protein>
    <submittedName>
        <fullName evidence="2">Uncharacterized protein</fullName>
    </submittedName>
</protein>
<evidence type="ECO:0000256" key="1">
    <source>
        <dbReference type="SAM" id="SignalP"/>
    </source>
</evidence>
<comment type="caution">
    <text evidence="2">The sequence shown here is derived from an EMBL/GenBank/DDBJ whole genome shotgun (WGS) entry which is preliminary data.</text>
</comment>
<sequence>MVQSWIFPYFLAVSILPDLSTIQGLLLHLYVGQNCPPSVVIVSICGGSSVGSSRIHSSFLNQLRASSSYPPSSFGTAGSARLICPPLAVPIPRSIVATHYPGFCYKLPSGCVGLCEERSLVPNSASRLETSMLATPESTCPCVGSTIALHV</sequence>
<dbReference type="AlphaFoldDB" id="A0A6A4DAJ3"/>
<gene>
    <name evidence="2" type="ORF">PR003_g23054</name>
</gene>
<evidence type="ECO:0000313" key="2">
    <source>
        <dbReference type="EMBL" id="KAE9299233.1"/>
    </source>
</evidence>
<feature type="signal peptide" evidence="1">
    <location>
        <begin position="1"/>
        <end position="21"/>
    </location>
</feature>